<evidence type="ECO:0000313" key="2">
    <source>
        <dbReference type="EMBL" id="KQK08134.1"/>
    </source>
</evidence>
<reference evidence="2 3" key="1">
    <citation type="journal article" date="2010" name="Nature">
        <title>Genome sequencing and analysis of the model grass Brachypodium distachyon.</title>
        <authorList>
            <consortium name="International Brachypodium Initiative"/>
        </authorList>
    </citation>
    <scope>NUCLEOTIDE SEQUENCE [LARGE SCALE GENOMIC DNA]</scope>
    <source>
        <strain evidence="2 3">Bd21</strain>
    </source>
</reference>
<feature type="compositionally biased region" description="Low complexity" evidence="1">
    <location>
        <begin position="105"/>
        <end position="123"/>
    </location>
</feature>
<evidence type="ECO:0000313" key="4">
    <source>
        <dbReference type="Proteomes" id="UP000008810"/>
    </source>
</evidence>
<dbReference type="EnsemblPlants" id="KQK08134">
    <property type="protein sequence ID" value="KQK08134"/>
    <property type="gene ID" value="BRADI_2g39865v3"/>
</dbReference>
<feature type="non-terminal residue" evidence="2">
    <location>
        <position position="1"/>
    </location>
</feature>
<dbReference type="Gramene" id="KQK08134">
    <property type="protein sequence ID" value="KQK08134"/>
    <property type="gene ID" value="BRADI_2g39865v3"/>
</dbReference>
<gene>
    <name evidence="2" type="ORF">BRADI_2g39865v3</name>
</gene>
<reference evidence="2" key="2">
    <citation type="submission" date="2017-06" db="EMBL/GenBank/DDBJ databases">
        <title>WGS assembly of Brachypodium distachyon.</title>
        <authorList>
            <consortium name="The International Brachypodium Initiative"/>
            <person name="Lucas S."/>
            <person name="Harmon-Smith M."/>
            <person name="Lail K."/>
            <person name="Tice H."/>
            <person name="Grimwood J."/>
            <person name="Bruce D."/>
            <person name="Barry K."/>
            <person name="Shu S."/>
            <person name="Lindquist E."/>
            <person name="Wang M."/>
            <person name="Pitluck S."/>
            <person name="Vogel J.P."/>
            <person name="Garvin D.F."/>
            <person name="Mockler T.C."/>
            <person name="Schmutz J."/>
            <person name="Rokhsar D."/>
            <person name="Bevan M.W."/>
        </authorList>
    </citation>
    <scope>NUCLEOTIDE SEQUENCE</scope>
    <source>
        <strain evidence="2">Bd21</strain>
    </source>
</reference>
<dbReference type="Proteomes" id="UP000008810">
    <property type="component" value="Chromosome 2"/>
</dbReference>
<protein>
    <submittedName>
        <fullName evidence="2 3">Uncharacterized protein</fullName>
    </submittedName>
</protein>
<evidence type="ECO:0000313" key="3">
    <source>
        <dbReference type="EnsemblPlants" id="KQK08134"/>
    </source>
</evidence>
<name>A0A0Q3MUX4_BRADI</name>
<dbReference type="AlphaFoldDB" id="A0A0Q3MUX4"/>
<feature type="compositionally biased region" description="Low complexity" evidence="1">
    <location>
        <begin position="85"/>
        <end position="99"/>
    </location>
</feature>
<dbReference type="InParanoid" id="A0A0Q3MUX4"/>
<feature type="region of interest" description="Disordered" evidence="1">
    <location>
        <begin position="47"/>
        <end position="123"/>
    </location>
</feature>
<sequence length="123" mass="13218">PPSPTTRSRLLLLPPSALSCTFPPLPRVYSLTSWPSHTVPCLSLEESGHDRARPVSPCRAPQPPRSVDLLRLPPRASAATHPAAERPSPLRLPPRSSAATHPAAERPSPLRLPPRSSASTEPQ</sequence>
<feature type="non-terminal residue" evidence="2">
    <location>
        <position position="123"/>
    </location>
</feature>
<organism evidence="2">
    <name type="scientific">Brachypodium distachyon</name>
    <name type="common">Purple false brome</name>
    <name type="synonym">Trachynia distachya</name>
    <dbReference type="NCBI Taxonomy" id="15368"/>
    <lineage>
        <taxon>Eukaryota</taxon>
        <taxon>Viridiplantae</taxon>
        <taxon>Streptophyta</taxon>
        <taxon>Embryophyta</taxon>
        <taxon>Tracheophyta</taxon>
        <taxon>Spermatophyta</taxon>
        <taxon>Magnoliopsida</taxon>
        <taxon>Liliopsida</taxon>
        <taxon>Poales</taxon>
        <taxon>Poaceae</taxon>
        <taxon>BOP clade</taxon>
        <taxon>Pooideae</taxon>
        <taxon>Stipodae</taxon>
        <taxon>Brachypodieae</taxon>
        <taxon>Brachypodium</taxon>
    </lineage>
</organism>
<reference evidence="3" key="3">
    <citation type="submission" date="2018-08" db="UniProtKB">
        <authorList>
            <consortium name="EnsemblPlants"/>
        </authorList>
    </citation>
    <scope>IDENTIFICATION</scope>
    <source>
        <strain evidence="3">cv. Bd21</strain>
    </source>
</reference>
<accession>A0A0Q3MUX4</accession>
<proteinExistence type="predicted"/>
<keyword evidence="4" id="KW-1185">Reference proteome</keyword>
<dbReference type="EMBL" id="CM000881">
    <property type="protein sequence ID" value="KQK08134.1"/>
    <property type="molecule type" value="Genomic_DNA"/>
</dbReference>
<evidence type="ECO:0000256" key="1">
    <source>
        <dbReference type="SAM" id="MobiDB-lite"/>
    </source>
</evidence>